<dbReference type="InterPro" id="IPR016181">
    <property type="entry name" value="Acyl_CoA_acyltransferase"/>
</dbReference>
<gene>
    <name evidence="2" type="ORF">ADH66_01510</name>
    <name evidence="3" type="ORF">I5Q82_11525</name>
</gene>
<dbReference type="RefSeq" id="WP_066536606.1">
    <property type="nucleotide sequence ID" value="NZ_CAJTCQ010000002.1"/>
</dbReference>
<dbReference type="EMBL" id="CP065321">
    <property type="protein sequence ID" value="QQR28732.1"/>
    <property type="molecule type" value="Genomic_DNA"/>
</dbReference>
<keyword evidence="4" id="KW-1185">Reference proteome</keyword>
<dbReference type="GO" id="GO:0016747">
    <property type="term" value="F:acyltransferase activity, transferring groups other than amino-acyl groups"/>
    <property type="evidence" value="ECO:0007669"/>
    <property type="project" value="InterPro"/>
</dbReference>
<dbReference type="KEGG" id="amur:ADH66_01510"/>
<sequence length="289" mass="33244">MKNIATKQFSILSDHMDVYDFLLDIFSQDRRGGVPAPFWEYALVSSWMDKSYLHRCRIWKEGEKIVGFCFHENPVSDIYFSLREGYEELAPEMVEYAEKHMPRTDGKQQIVLVGNQREFEQAAKAAGFEKAGGYESLVYDFDEPLSYPLPEGFTFTESGSVDPAKACECCWRGFDHEQEEGPWNGEYEYAYDLINAPHATPEYDIAVMNGKGEYVCYAGMWWVPENKLAYLEPLCTVPEYRHKGLAAAALSELYRRLRPLGATHMTGGGNPFYAKIGYKKGIEWSFWRK</sequence>
<accession>A0A1Z2XLZ0</accession>
<dbReference type="EMBL" id="CP021422">
    <property type="protein sequence ID" value="ASB39443.1"/>
    <property type="molecule type" value="Genomic_DNA"/>
</dbReference>
<dbReference type="PROSITE" id="PS51186">
    <property type="entry name" value="GNAT"/>
    <property type="match status" value="1"/>
</dbReference>
<evidence type="ECO:0000313" key="2">
    <source>
        <dbReference type="EMBL" id="ASB39443.1"/>
    </source>
</evidence>
<dbReference type="Gene3D" id="3.40.630.30">
    <property type="match status" value="1"/>
</dbReference>
<name>A0A1Z2XLZ0_9FIRM</name>
<reference evidence="2" key="1">
    <citation type="journal article" date="2017" name="Genome Announc.">
        <title>High-Quality Whole-Genome Sequences of the Oligo-Mouse-Microbiota Bacterial Community.</title>
        <authorList>
            <person name="Garzetti D."/>
            <person name="Brugiroux S."/>
            <person name="Bunk B."/>
            <person name="Pukall R."/>
            <person name="McCoy K.D."/>
            <person name="Macpherson A.J."/>
            <person name="Stecher B."/>
        </authorList>
    </citation>
    <scope>NUCLEOTIDE SEQUENCE</scope>
    <source>
        <strain evidence="2">KB18</strain>
    </source>
</reference>
<dbReference type="Proteomes" id="UP000596035">
    <property type="component" value="Chromosome"/>
</dbReference>
<evidence type="ECO:0000313" key="4">
    <source>
        <dbReference type="Proteomes" id="UP000196710"/>
    </source>
</evidence>
<proteinExistence type="predicted"/>
<dbReference type="InterPro" id="IPR000182">
    <property type="entry name" value="GNAT_dom"/>
</dbReference>
<reference evidence="4" key="2">
    <citation type="submission" date="2017-05" db="EMBL/GenBank/DDBJ databases">
        <title>Improved OligoMM genomes.</title>
        <authorList>
            <person name="Garzetti D."/>
        </authorList>
    </citation>
    <scope>NUCLEOTIDE SEQUENCE [LARGE SCALE GENOMIC DNA]</scope>
    <source>
        <strain evidence="4">KB18</strain>
    </source>
</reference>
<dbReference type="CDD" id="cd04301">
    <property type="entry name" value="NAT_SF"/>
    <property type="match status" value="1"/>
</dbReference>
<feature type="domain" description="N-acetyltransferase" evidence="1">
    <location>
        <begin position="159"/>
        <end position="289"/>
    </location>
</feature>
<evidence type="ECO:0000313" key="3">
    <source>
        <dbReference type="EMBL" id="QQR28732.1"/>
    </source>
</evidence>
<organism evidence="3 5">
    <name type="scientific">Acutalibacter muris</name>
    <dbReference type="NCBI Taxonomy" id="1796620"/>
    <lineage>
        <taxon>Bacteria</taxon>
        <taxon>Bacillati</taxon>
        <taxon>Bacillota</taxon>
        <taxon>Clostridia</taxon>
        <taxon>Eubacteriales</taxon>
        <taxon>Acutalibacteraceae</taxon>
        <taxon>Acutalibacter</taxon>
    </lineage>
</organism>
<evidence type="ECO:0000313" key="5">
    <source>
        <dbReference type="Proteomes" id="UP000596035"/>
    </source>
</evidence>
<protein>
    <submittedName>
        <fullName evidence="2 3">N-acetyltransferase</fullName>
    </submittedName>
</protein>
<reference evidence="3 5" key="3">
    <citation type="submission" date="2020-11" db="EMBL/GenBank/DDBJ databases">
        <title>Closed and high quality bacterial genomes of the OMM12 community.</title>
        <authorList>
            <person name="Marbouty M."/>
            <person name="Lamy-Besnier Q."/>
            <person name="Debarbieux L."/>
            <person name="Koszul R."/>
        </authorList>
    </citation>
    <scope>NUCLEOTIDE SEQUENCE [LARGE SCALE GENOMIC DNA]</scope>
    <source>
        <strain evidence="3 5">KB18</strain>
    </source>
</reference>
<evidence type="ECO:0000259" key="1">
    <source>
        <dbReference type="PROSITE" id="PS51186"/>
    </source>
</evidence>
<dbReference type="Pfam" id="PF00583">
    <property type="entry name" value="Acetyltransf_1"/>
    <property type="match status" value="1"/>
</dbReference>
<dbReference type="Proteomes" id="UP000196710">
    <property type="component" value="Chromosome"/>
</dbReference>
<dbReference type="SUPFAM" id="SSF55729">
    <property type="entry name" value="Acyl-CoA N-acyltransferases (Nat)"/>
    <property type="match status" value="1"/>
</dbReference>
<dbReference type="AlphaFoldDB" id="A0A1Z2XLZ0"/>